<proteinExistence type="predicted"/>
<gene>
    <name evidence="2" type="ORF">U732_35</name>
</gene>
<sequence>MDTLLKSYVEKIINTLATPARIIGGVLIVLSIALTSIQLILSKKSETRTEIIEQLPYIAIASFVLGTLATILGFFNTFTK</sequence>
<dbReference type="EMBL" id="AYSO01000020">
    <property type="protein sequence ID" value="KIE44728.1"/>
    <property type="molecule type" value="Genomic_DNA"/>
</dbReference>
<feature type="transmembrane region" description="Helical" evidence="1">
    <location>
        <begin position="54"/>
        <end position="75"/>
    </location>
</feature>
<dbReference type="RefSeq" id="WP_039635631.1">
    <property type="nucleotide sequence ID" value="NZ_AYSO01000020.1"/>
</dbReference>
<feature type="transmembrane region" description="Helical" evidence="1">
    <location>
        <begin position="20"/>
        <end position="42"/>
    </location>
</feature>
<keyword evidence="1" id="KW-1133">Transmembrane helix</keyword>
<evidence type="ECO:0000313" key="3">
    <source>
        <dbReference type="Proteomes" id="UP000031366"/>
    </source>
</evidence>
<protein>
    <submittedName>
        <fullName evidence="2">Putative membrane protein</fullName>
    </submittedName>
</protein>
<keyword evidence="1" id="KW-0472">Membrane</keyword>
<dbReference type="Pfam" id="PF18895">
    <property type="entry name" value="T4SS_pilin"/>
    <property type="match status" value="1"/>
</dbReference>
<organism evidence="2 3">
    <name type="scientific">Clostridium argentinense CDC 2741</name>
    <dbReference type="NCBI Taxonomy" id="1418104"/>
    <lineage>
        <taxon>Bacteria</taxon>
        <taxon>Bacillati</taxon>
        <taxon>Bacillota</taxon>
        <taxon>Clostridia</taxon>
        <taxon>Eubacteriales</taxon>
        <taxon>Clostridiaceae</taxon>
        <taxon>Clostridium</taxon>
    </lineage>
</organism>
<evidence type="ECO:0000256" key="1">
    <source>
        <dbReference type="SAM" id="Phobius"/>
    </source>
</evidence>
<dbReference type="Proteomes" id="UP000031366">
    <property type="component" value="Unassembled WGS sequence"/>
</dbReference>
<comment type="caution">
    <text evidence="2">The sequence shown here is derived from an EMBL/GenBank/DDBJ whole genome shotgun (WGS) entry which is preliminary data.</text>
</comment>
<dbReference type="AlphaFoldDB" id="A0A0C1TZJ7"/>
<evidence type="ECO:0000313" key="2">
    <source>
        <dbReference type="EMBL" id="KIE44728.1"/>
    </source>
</evidence>
<dbReference type="InterPro" id="IPR043993">
    <property type="entry name" value="T4SS_pilin"/>
</dbReference>
<name>A0A0C1TZJ7_9CLOT</name>
<keyword evidence="3" id="KW-1185">Reference proteome</keyword>
<accession>A0A0C1TZJ7</accession>
<reference evidence="2 3" key="1">
    <citation type="journal article" date="2015" name="Infect. Genet. Evol.">
        <title>Genomic sequences of six botulinum neurotoxin-producing strains representing three clostridial species illustrate the mobility and diversity of botulinum neurotoxin genes.</title>
        <authorList>
            <person name="Smith T.J."/>
            <person name="Hill K.K."/>
            <person name="Xie G."/>
            <person name="Foley B.T."/>
            <person name="Williamson C.H."/>
            <person name="Foster J.T."/>
            <person name="Johnson S.L."/>
            <person name="Chertkov O."/>
            <person name="Teshima H."/>
            <person name="Gibbons H.S."/>
            <person name="Johnsky L.A."/>
            <person name="Karavis M.A."/>
            <person name="Smith L.A."/>
        </authorList>
    </citation>
    <scope>NUCLEOTIDE SEQUENCE [LARGE SCALE GENOMIC DNA]</scope>
    <source>
        <strain evidence="2 3">CDC 2741</strain>
    </source>
</reference>
<keyword evidence="1" id="KW-0812">Transmembrane</keyword>